<sequence>MTLMETIRAYLGWCPMQASMRANLKVRSATAAVPGGQDGLFRTEPGWWRLPHNQLLVAAVAASAAAAALFILFEDASGHLAMWTGLGIGVGAVIGLLLGHRKQYARIAAGEFIRANMTPGLRIVRRLSTPAAAVILVACVAFFVREGLFGQVLALVLGLSLAGWASYGLTILWERQHRTTLIAEWGSIYSLDAAMQEEPVWC</sequence>
<dbReference type="AlphaFoldDB" id="A0A101IT75"/>
<proteinExistence type="predicted"/>
<keyword evidence="1" id="KW-0812">Transmembrane</keyword>
<keyword evidence="1" id="KW-0472">Membrane</keyword>
<feature type="transmembrane region" description="Helical" evidence="1">
    <location>
        <begin position="150"/>
        <end position="173"/>
    </location>
</feature>
<organism evidence="2 3">
    <name type="scientific">Methanoculleus marisnigri</name>
    <dbReference type="NCBI Taxonomy" id="2198"/>
    <lineage>
        <taxon>Archaea</taxon>
        <taxon>Methanobacteriati</taxon>
        <taxon>Methanobacteriota</taxon>
        <taxon>Stenosarchaea group</taxon>
        <taxon>Methanomicrobia</taxon>
        <taxon>Methanomicrobiales</taxon>
        <taxon>Methanomicrobiaceae</taxon>
        <taxon>Methanoculleus</taxon>
    </lineage>
</organism>
<feature type="transmembrane region" description="Helical" evidence="1">
    <location>
        <begin position="123"/>
        <end position="144"/>
    </location>
</feature>
<evidence type="ECO:0000313" key="2">
    <source>
        <dbReference type="EMBL" id="KUL00621.1"/>
    </source>
</evidence>
<reference evidence="3" key="1">
    <citation type="journal article" date="2015" name="MBio">
        <title>Genome-Resolved Metagenomic Analysis Reveals Roles for Candidate Phyla and Other Microbial Community Members in Biogeochemical Transformations in Oil Reservoirs.</title>
        <authorList>
            <person name="Hu P."/>
            <person name="Tom L."/>
            <person name="Singh A."/>
            <person name="Thomas B.C."/>
            <person name="Baker B.J."/>
            <person name="Piceno Y.M."/>
            <person name="Andersen G.L."/>
            <person name="Banfield J.F."/>
        </authorList>
    </citation>
    <scope>NUCLEOTIDE SEQUENCE [LARGE SCALE GENOMIC DNA]</scope>
</reference>
<dbReference type="Proteomes" id="UP000054598">
    <property type="component" value="Unassembled WGS sequence"/>
</dbReference>
<feature type="transmembrane region" description="Helical" evidence="1">
    <location>
        <begin position="55"/>
        <end position="73"/>
    </location>
</feature>
<protein>
    <recommendedName>
        <fullName evidence="4">DUF1673 family protein</fullName>
    </recommendedName>
</protein>
<gene>
    <name evidence="2" type="ORF">XE10_1344</name>
</gene>
<dbReference type="PATRIC" id="fig|2198.3.peg.1264"/>
<dbReference type="EMBL" id="LGHE01000156">
    <property type="protein sequence ID" value="KUL00621.1"/>
    <property type="molecule type" value="Genomic_DNA"/>
</dbReference>
<keyword evidence="1" id="KW-1133">Transmembrane helix</keyword>
<comment type="caution">
    <text evidence="2">The sequence shown here is derived from an EMBL/GenBank/DDBJ whole genome shotgun (WGS) entry which is preliminary data.</text>
</comment>
<accession>A0A101IT75</accession>
<evidence type="ECO:0000313" key="3">
    <source>
        <dbReference type="Proteomes" id="UP000054598"/>
    </source>
</evidence>
<evidence type="ECO:0000256" key="1">
    <source>
        <dbReference type="SAM" id="Phobius"/>
    </source>
</evidence>
<evidence type="ECO:0008006" key="4">
    <source>
        <dbReference type="Google" id="ProtNLM"/>
    </source>
</evidence>
<name>A0A101IT75_9EURY</name>
<feature type="transmembrane region" description="Helical" evidence="1">
    <location>
        <begin position="79"/>
        <end position="98"/>
    </location>
</feature>